<keyword evidence="2" id="KW-1185">Reference proteome</keyword>
<proteinExistence type="predicted"/>
<gene>
    <name evidence="1" type="ORF">PLEPLA_LOCUS31052</name>
</gene>
<sequence>MPVYDASLQRYSEHVDPTGDAGADPEHAGGITCPIWPGENLRVPQEGMEDTHWLKGIRILSWRNFNGGSIILTRDPHPRSGNSHWFDYAGRLPMGWGFCLQHGTAAANVFTDWAGRGSQDDRFF</sequence>
<evidence type="ECO:0000313" key="2">
    <source>
        <dbReference type="Proteomes" id="UP001153269"/>
    </source>
</evidence>
<dbReference type="Proteomes" id="UP001153269">
    <property type="component" value="Unassembled WGS sequence"/>
</dbReference>
<reference evidence="1" key="1">
    <citation type="submission" date="2020-03" db="EMBL/GenBank/DDBJ databases">
        <authorList>
            <person name="Weist P."/>
        </authorList>
    </citation>
    <scope>NUCLEOTIDE SEQUENCE</scope>
</reference>
<dbReference type="EMBL" id="CADEAL010003068">
    <property type="protein sequence ID" value="CAB1443336.1"/>
    <property type="molecule type" value="Genomic_DNA"/>
</dbReference>
<accession>A0A9N7YSZ9</accession>
<dbReference type="AlphaFoldDB" id="A0A9N7YSZ9"/>
<name>A0A9N7YSZ9_PLEPL</name>
<protein>
    <submittedName>
        <fullName evidence="1">Uncharacterized protein</fullName>
    </submittedName>
</protein>
<comment type="caution">
    <text evidence="1">The sequence shown here is derived from an EMBL/GenBank/DDBJ whole genome shotgun (WGS) entry which is preliminary data.</text>
</comment>
<organism evidence="1 2">
    <name type="scientific">Pleuronectes platessa</name>
    <name type="common">European plaice</name>
    <dbReference type="NCBI Taxonomy" id="8262"/>
    <lineage>
        <taxon>Eukaryota</taxon>
        <taxon>Metazoa</taxon>
        <taxon>Chordata</taxon>
        <taxon>Craniata</taxon>
        <taxon>Vertebrata</taxon>
        <taxon>Euteleostomi</taxon>
        <taxon>Actinopterygii</taxon>
        <taxon>Neopterygii</taxon>
        <taxon>Teleostei</taxon>
        <taxon>Neoteleostei</taxon>
        <taxon>Acanthomorphata</taxon>
        <taxon>Carangaria</taxon>
        <taxon>Pleuronectiformes</taxon>
        <taxon>Pleuronectoidei</taxon>
        <taxon>Pleuronectidae</taxon>
        <taxon>Pleuronectes</taxon>
    </lineage>
</organism>
<evidence type="ECO:0000313" key="1">
    <source>
        <dbReference type="EMBL" id="CAB1443336.1"/>
    </source>
</evidence>